<dbReference type="InterPro" id="IPR056555">
    <property type="entry name" value="NFD4_C"/>
</dbReference>
<feature type="transmembrane region" description="Helical" evidence="6">
    <location>
        <begin position="254"/>
        <end position="272"/>
    </location>
</feature>
<dbReference type="CDD" id="cd17354">
    <property type="entry name" value="MFS_Mch1p_like"/>
    <property type="match status" value="1"/>
</dbReference>
<feature type="transmembrane region" description="Helical" evidence="6">
    <location>
        <begin position="157"/>
        <end position="177"/>
    </location>
</feature>
<feature type="transmembrane region" description="Helical" evidence="6">
    <location>
        <begin position="92"/>
        <end position="111"/>
    </location>
</feature>
<feature type="transmembrane region" description="Helical" evidence="6">
    <location>
        <begin position="437"/>
        <end position="459"/>
    </location>
</feature>
<feature type="transmembrane region" description="Helical" evidence="6">
    <location>
        <begin position="412"/>
        <end position="431"/>
    </location>
</feature>
<dbReference type="EMBL" id="JAJSOW010000108">
    <property type="protein sequence ID" value="KAI9154598.1"/>
    <property type="molecule type" value="Genomic_DNA"/>
</dbReference>
<dbReference type="AlphaFoldDB" id="A0AAD5I8P4"/>
<feature type="compositionally biased region" description="Polar residues" evidence="5">
    <location>
        <begin position="596"/>
        <end position="610"/>
    </location>
</feature>
<feature type="transmembrane region" description="Helical" evidence="6">
    <location>
        <begin position="221"/>
        <end position="242"/>
    </location>
</feature>
<evidence type="ECO:0000256" key="2">
    <source>
        <dbReference type="ARBA" id="ARBA00022692"/>
    </source>
</evidence>
<evidence type="ECO:0000259" key="8">
    <source>
        <dbReference type="Pfam" id="PF23262"/>
    </source>
</evidence>
<keyword evidence="10" id="KW-1185">Reference proteome</keyword>
<keyword evidence="4 6" id="KW-0472">Membrane</keyword>
<comment type="subcellular location">
    <subcellularLocation>
        <location evidence="1">Membrane</location>
        <topology evidence="1">Multi-pass membrane protein</topology>
    </subcellularLocation>
</comment>
<gene>
    <name evidence="9" type="ORF">LWI28_028580</name>
</gene>
<feature type="transmembrane region" description="Helical" evidence="6">
    <location>
        <begin position="189"/>
        <end position="209"/>
    </location>
</feature>
<organism evidence="9 10">
    <name type="scientific">Acer negundo</name>
    <name type="common">Box elder</name>
    <dbReference type="NCBI Taxonomy" id="4023"/>
    <lineage>
        <taxon>Eukaryota</taxon>
        <taxon>Viridiplantae</taxon>
        <taxon>Streptophyta</taxon>
        <taxon>Embryophyta</taxon>
        <taxon>Tracheophyta</taxon>
        <taxon>Spermatophyta</taxon>
        <taxon>Magnoliopsida</taxon>
        <taxon>eudicotyledons</taxon>
        <taxon>Gunneridae</taxon>
        <taxon>Pentapetalae</taxon>
        <taxon>rosids</taxon>
        <taxon>malvids</taxon>
        <taxon>Sapindales</taxon>
        <taxon>Sapindaceae</taxon>
        <taxon>Hippocastanoideae</taxon>
        <taxon>Acereae</taxon>
        <taxon>Acer</taxon>
    </lineage>
</organism>
<evidence type="ECO:0000256" key="1">
    <source>
        <dbReference type="ARBA" id="ARBA00004141"/>
    </source>
</evidence>
<evidence type="ECO:0000256" key="3">
    <source>
        <dbReference type="ARBA" id="ARBA00022989"/>
    </source>
</evidence>
<keyword evidence="2 6" id="KW-0812">Transmembrane</keyword>
<feature type="transmembrane region" description="Helical" evidence="6">
    <location>
        <begin position="471"/>
        <end position="491"/>
    </location>
</feature>
<dbReference type="InterPro" id="IPR010658">
    <property type="entry name" value="Nodulin-like"/>
</dbReference>
<dbReference type="SUPFAM" id="SSF103473">
    <property type="entry name" value="MFS general substrate transporter"/>
    <property type="match status" value="1"/>
</dbReference>
<dbReference type="Proteomes" id="UP001064489">
    <property type="component" value="Chromosome 11"/>
</dbReference>
<evidence type="ECO:0000259" key="7">
    <source>
        <dbReference type="Pfam" id="PF06813"/>
    </source>
</evidence>
<reference evidence="9" key="2">
    <citation type="submission" date="2023-02" db="EMBL/GenBank/DDBJ databases">
        <authorList>
            <person name="Swenson N.G."/>
            <person name="Wegrzyn J.L."/>
            <person name="Mcevoy S.L."/>
        </authorList>
    </citation>
    <scope>NUCLEOTIDE SEQUENCE</scope>
    <source>
        <strain evidence="9">91603</strain>
        <tissue evidence="9">Leaf</tissue>
    </source>
</reference>
<sequence>MVMSEFNGSGTSWRAVKSFGLHVLGGRWFMVFAALLILSVNGSSYMFGLYSNDIKSELGYDQTTLNMISFFKDLGGNLGVLAGLTYEVAPPWVVLLIGSIMNFFGFFMMWLSVTDRVSKPRVWQMCLYMWIGTNSLSFPNTGALVTCVQNFPESRGLIIGLLKGLIGLSGAIMIQIYHALHGDDTKALILLLAWLPSVVPLVFLRTIRIMKVNKQAKELKVFYNVLYILLGIAGFIMVTIIIQNKLRFIRTEYIASASVVLVLLFLPLAIVIKEEFKIWKNKKQALDDDSRFNVVTEVHPEIFASQAQERPNFWTMFGLKSIFKQPERGEDYAILQAIFSIDMLILFTATTCGVGGALTTVDNLGQIAKSLGYPTHTIGNFISLISIWNFLGRVLAGFASEIFLIKYKFPRPLLLTLVILVSCIGHLLIAFGVPNSLYFSSIIIGFCLGAELSLTVAIISEIFGLKHYSTLYNVGSISSPVGSYIFNVRVAGCLYDREALKQTEALGLTGKAGKGLTCTGVRCYKMVFIIISAATLFGCLVSSVLVLRTKKFYKGDIYQKFREVELIKENNLVSTENRVVESKETEAKAANAADEITSNSSLNTPSNQHKFTMRSD</sequence>
<proteinExistence type="predicted"/>
<feature type="region of interest" description="Disordered" evidence="5">
    <location>
        <begin position="590"/>
        <end position="616"/>
    </location>
</feature>
<protein>
    <recommendedName>
        <fullName evidence="11">Nodulin-like domain-containing protein</fullName>
    </recommendedName>
</protein>
<dbReference type="Pfam" id="PF06813">
    <property type="entry name" value="Nodulin-like"/>
    <property type="match status" value="1"/>
</dbReference>
<dbReference type="PANTHER" id="PTHR21576">
    <property type="entry name" value="UNCHARACTERIZED NODULIN-LIKE PROTEIN"/>
    <property type="match status" value="1"/>
</dbReference>
<dbReference type="Gene3D" id="1.20.1250.20">
    <property type="entry name" value="MFS general substrate transporter like domains"/>
    <property type="match status" value="1"/>
</dbReference>
<accession>A0AAD5I8P4</accession>
<dbReference type="InterPro" id="IPR036259">
    <property type="entry name" value="MFS_trans_sf"/>
</dbReference>
<evidence type="ECO:0000256" key="4">
    <source>
        <dbReference type="ARBA" id="ARBA00023136"/>
    </source>
</evidence>
<evidence type="ECO:0008006" key="11">
    <source>
        <dbReference type="Google" id="ProtNLM"/>
    </source>
</evidence>
<evidence type="ECO:0000256" key="6">
    <source>
        <dbReference type="SAM" id="Phobius"/>
    </source>
</evidence>
<name>A0AAD5I8P4_ACENE</name>
<dbReference type="Pfam" id="PF23262">
    <property type="entry name" value="NFD4_C"/>
    <property type="match status" value="1"/>
</dbReference>
<evidence type="ECO:0000313" key="9">
    <source>
        <dbReference type="EMBL" id="KAI9154598.1"/>
    </source>
</evidence>
<dbReference type="GO" id="GO:0016020">
    <property type="term" value="C:membrane"/>
    <property type="evidence" value="ECO:0007669"/>
    <property type="project" value="UniProtKB-SubCell"/>
</dbReference>
<feature type="transmembrane region" description="Helical" evidence="6">
    <location>
        <begin position="28"/>
        <end position="50"/>
    </location>
</feature>
<feature type="transmembrane region" description="Helical" evidence="6">
    <location>
        <begin position="378"/>
        <end position="400"/>
    </location>
</feature>
<evidence type="ECO:0000313" key="10">
    <source>
        <dbReference type="Proteomes" id="UP001064489"/>
    </source>
</evidence>
<feature type="transmembrane region" description="Helical" evidence="6">
    <location>
        <begin position="332"/>
        <end position="358"/>
    </location>
</feature>
<keyword evidence="3 6" id="KW-1133">Transmembrane helix</keyword>
<feature type="transmembrane region" description="Helical" evidence="6">
    <location>
        <begin position="526"/>
        <end position="547"/>
    </location>
</feature>
<feature type="domain" description="Nodulin-like" evidence="7">
    <location>
        <begin position="27"/>
        <end position="272"/>
    </location>
</feature>
<comment type="caution">
    <text evidence="9">The sequence shown here is derived from an EMBL/GenBank/DDBJ whole genome shotgun (WGS) entry which is preliminary data.</text>
</comment>
<dbReference type="PANTHER" id="PTHR21576:SF80">
    <property type="entry name" value="NODULIN-LIKE DOMAIN-CONTAINING PROTEIN"/>
    <property type="match status" value="1"/>
</dbReference>
<evidence type="ECO:0000256" key="5">
    <source>
        <dbReference type="SAM" id="MobiDB-lite"/>
    </source>
</evidence>
<feature type="domain" description="NFD4 C-terminal" evidence="8">
    <location>
        <begin position="340"/>
        <end position="553"/>
    </location>
</feature>
<reference evidence="9" key="1">
    <citation type="journal article" date="2022" name="Plant J.">
        <title>Strategies of tolerance reflected in two North American maple genomes.</title>
        <authorList>
            <person name="McEvoy S.L."/>
            <person name="Sezen U.U."/>
            <person name="Trouern-Trend A."/>
            <person name="McMahon S.M."/>
            <person name="Schaberg P.G."/>
            <person name="Yang J."/>
            <person name="Wegrzyn J.L."/>
            <person name="Swenson N.G."/>
        </authorList>
    </citation>
    <scope>NUCLEOTIDE SEQUENCE</scope>
    <source>
        <strain evidence="9">91603</strain>
    </source>
</reference>